<dbReference type="SUPFAM" id="SSF69318">
    <property type="entry name" value="Integrin alpha N-terminal domain"/>
    <property type="match status" value="2"/>
</dbReference>
<dbReference type="EMBL" id="CP042997">
    <property type="protein sequence ID" value="QEH35364.1"/>
    <property type="molecule type" value="Genomic_DNA"/>
</dbReference>
<dbReference type="Proteomes" id="UP000324233">
    <property type="component" value="Chromosome"/>
</dbReference>
<feature type="region of interest" description="Disordered" evidence="2">
    <location>
        <begin position="432"/>
        <end position="455"/>
    </location>
</feature>
<dbReference type="PANTHER" id="PTHR16026:SF0">
    <property type="entry name" value="CARTILAGE ACIDIC PROTEIN 1"/>
    <property type="match status" value="1"/>
</dbReference>
<protein>
    <submittedName>
        <fullName evidence="4">FG-GAP repeat protein</fullName>
    </submittedName>
</protein>
<gene>
    <name evidence="4" type="ORF">OJF2_39160</name>
</gene>
<keyword evidence="1" id="KW-0732">Signal</keyword>
<feature type="region of interest" description="Disordered" evidence="2">
    <location>
        <begin position="789"/>
        <end position="810"/>
    </location>
</feature>
<organism evidence="4 5">
    <name type="scientific">Aquisphaera giovannonii</name>
    <dbReference type="NCBI Taxonomy" id="406548"/>
    <lineage>
        <taxon>Bacteria</taxon>
        <taxon>Pseudomonadati</taxon>
        <taxon>Planctomycetota</taxon>
        <taxon>Planctomycetia</taxon>
        <taxon>Isosphaerales</taxon>
        <taxon>Isosphaeraceae</taxon>
        <taxon>Aquisphaera</taxon>
    </lineage>
</organism>
<sequence length="810" mass="86288">MIRRALGVLLTAGLLGLAASWILIGPTIWRRAGARFSAIAARGRAPGSTSPVDVRPAAGARAAEPTVAIVSQGFLDASGYNLAYPYTAPIADRGSLAECLAAARGRADRGIAEIEGQLRLWSESGPGGAAGAIGKARLETYAALLCMYDGRFAEAEARLGRAIATLRVPGVPANLIANLTAIRGAAALRRGEEDNCVACLGPSSCLFPLSPEAVHARPDGSRAATGYFLEYLHARPEDLGIRWVLNIAAMTLGEYPDGVPPEFRIPARSPAAGSDLGRFPNVAMAAGLGVRGPNMSGGSLFDDFNGDGWPDVVTTTTDWDQGASFYLNRGDGTFEDRSVPSGLDAQPMALNLSHADYDNDGKLDILIIRGGWEDPYPLTLLHNAGGGRFEDVTRAAGMAEPIASKSAAWGDYDDDGLVDVYVAGEFYPNADRRVADTNPAPRATDPRNRGRLYRNNGDGTFTDVAARAGVLNERWAQGAAWGDYDDDGKLDLFVSNRQAGNRLYRNNGDGTFADVAPELGLLGPSECFACWFWDYDNDGRLDLYVNGSFAPMQVVAADLLGKGTPPSRFLPRLYRNVGGGKFEDATAAAGLNHAWLPMGASTGDIDNDGYPDVYLGTGRPQYEALVPNVLLRNVGGARFEDVSEATGTGHLQKGHGVSFADYDRDGDLDLFVEQGGATPGDKAYNLLFRNPGRPGRHWLEVRLVGTRTNRAALAATLRADLAATPNSPARSIFRQIGPGSSFGGNSLAAWIGLGESDRVESLTVSWPTSRTRQTFRDVPADRSLEITEGAASYRTLAREPARIDPPPRAR</sequence>
<evidence type="ECO:0000256" key="1">
    <source>
        <dbReference type="ARBA" id="ARBA00022729"/>
    </source>
</evidence>
<accession>A0A5B9W5A3</accession>
<evidence type="ECO:0000313" key="4">
    <source>
        <dbReference type="EMBL" id="QEH35364.1"/>
    </source>
</evidence>
<dbReference type="InterPro" id="IPR013517">
    <property type="entry name" value="FG-GAP"/>
</dbReference>
<dbReference type="InterPro" id="IPR028994">
    <property type="entry name" value="Integrin_alpha_N"/>
</dbReference>
<keyword evidence="5" id="KW-1185">Reference proteome</keyword>
<name>A0A5B9W5A3_9BACT</name>
<proteinExistence type="predicted"/>
<dbReference type="PANTHER" id="PTHR16026">
    <property type="entry name" value="CARTILAGE ACIDIC PROTEIN 1"/>
    <property type="match status" value="1"/>
</dbReference>
<dbReference type="AlphaFoldDB" id="A0A5B9W5A3"/>
<dbReference type="Pfam" id="PF07593">
    <property type="entry name" value="UnbV_ASPIC"/>
    <property type="match status" value="1"/>
</dbReference>
<dbReference type="InterPro" id="IPR011519">
    <property type="entry name" value="UnbV_ASPIC"/>
</dbReference>
<dbReference type="Gene3D" id="2.130.10.130">
    <property type="entry name" value="Integrin alpha, N-terminal"/>
    <property type="match status" value="2"/>
</dbReference>
<dbReference type="RefSeq" id="WP_148595179.1">
    <property type="nucleotide sequence ID" value="NZ_CP042997.1"/>
</dbReference>
<dbReference type="InterPro" id="IPR027039">
    <property type="entry name" value="Crtac1"/>
</dbReference>
<feature type="domain" description="ASPIC/UnbV" evidence="3">
    <location>
        <begin position="731"/>
        <end position="784"/>
    </location>
</feature>
<feature type="compositionally biased region" description="Basic and acidic residues" evidence="2">
    <location>
        <begin position="796"/>
        <end position="810"/>
    </location>
</feature>
<reference evidence="4 5" key="1">
    <citation type="submission" date="2019-08" db="EMBL/GenBank/DDBJ databases">
        <title>Deep-cultivation of Planctomycetes and their phenomic and genomic characterization uncovers novel biology.</title>
        <authorList>
            <person name="Wiegand S."/>
            <person name="Jogler M."/>
            <person name="Boedeker C."/>
            <person name="Pinto D."/>
            <person name="Vollmers J."/>
            <person name="Rivas-Marin E."/>
            <person name="Kohn T."/>
            <person name="Peeters S.H."/>
            <person name="Heuer A."/>
            <person name="Rast P."/>
            <person name="Oberbeckmann S."/>
            <person name="Bunk B."/>
            <person name="Jeske O."/>
            <person name="Meyerdierks A."/>
            <person name="Storesund J.E."/>
            <person name="Kallscheuer N."/>
            <person name="Luecker S."/>
            <person name="Lage O.M."/>
            <person name="Pohl T."/>
            <person name="Merkel B.J."/>
            <person name="Hornburger P."/>
            <person name="Mueller R.-W."/>
            <person name="Bruemmer F."/>
            <person name="Labrenz M."/>
            <person name="Spormann A.M."/>
            <person name="Op den Camp H."/>
            <person name="Overmann J."/>
            <person name="Amann R."/>
            <person name="Jetten M.S.M."/>
            <person name="Mascher T."/>
            <person name="Medema M.H."/>
            <person name="Devos D.P."/>
            <person name="Kaster A.-K."/>
            <person name="Ovreas L."/>
            <person name="Rohde M."/>
            <person name="Galperin M.Y."/>
            <person name="Jogler C."/>
        </authorList>
    </citation>
    <scope>NUCLEOTIDE SEQUENCE [LARGE SCALE GENOMIC DNA]</scope>
    <source>
        <strain evidence="4 5">OJF2</strain>
    </source>
</reference>
<evidence type="ECO:0000259" key="3">
    <source>
        <dbReference type="Pfam" id="PF07593"/>
    </source>
</evidence>
<evidence type="ECO:0000313" key="5">
    <source>
        <dbReference type="Proteomes" id="UP000324233"/>
    </source>
</evidence>
<dbReference type="Pfam" id="PF13517">
    <property type="entry name" value="FG-GAP_3"/>
    <property type="match status" value="4"/>
</dbReference>
<dbReference type="OrthoDB" id="5287961at2"/>
<dbReference type="KEGG" id="agv:OJF2_39160"/>
<evidence type="ECO:0000256" key="2">
    <source>
        <dbReference type="SAM" id="MobiDB-lite"/>
    </source>
</evidence>